<keyword evidence="7" id="KW-0965">Cell junction</keyword>
<evidence type="ECO:0000313" key="13">
    <source>
        <dbReference type="Proteomes" id="UP000694421"/>
    </source>
</evidence>
<keyword evidence="13" id="KW-1185">Reference proteome</keyword>
<evidence type="ECO:0000256" key="6">
    <source>
        <dbReference type="ARBA" id="ARBA00022692"/>
    </source>
</evidence>
<organism evidence="12 13">
    <name type="scientific">Salvator merianae</name>
    <name type="common">Argentine black and white tegu</name>
    <name type="synonym">Tupinambis merianae</name>
    <dbReference type="NCBI Taxonomy" id="96440"/>
    <lineage>
        <taxon>Eukaryota</taxon>
        <taxon>Metazoa</taxon>
        <taxon>Chordata</taxon>
        <taxon>Craniata</taxon>
        <taxon>Vertebrata</taxon>
        <taxon>Euteleostomi</taxon>
        <taxon>Lepidosauria</taxon>
        <taxon>Squamata</taxon>
        <taxon>Bifurcata</taxon>
        <taxon>Unidentata</taxon>
        <taxon>Episquamata</taxon>
        <taxon>Laterata</taxon>
        <taxon>Teiioidea</taxon>
        <taxon>Teiidae</taxon>
        <taxon>Salvator</taxon>
    </lineage>
</organism>
<feature type="transmembrane region" description="Helical" evidence="11">
    <location>
        <begin position="159"/>
        <end position="181"/>
    </location>
</feature>
<reference evidence="12" key="2">
    <citation type="submission" date="2025-09" db="UniProtKB">
        <authorList>
            <consortium name="Ensembl"/>
        </authorList>
    </citation>
    <scope>IDENTIFICATION</scope>
</reference>
<dbReference type="Ensembl" id="ENSSMRT00000009004.1">
    <property type="protein sequence ID" value="ENSSMRP00000007702.1"/>
    <property type="gene ID" value="ENSSMRG00000006176.1"/>
</dbReference>
<protein>
    <submittedName>
        <fullName evidence="12">Claudin 15</fullName>
    </submittedName>
</protein>
<dbReference type="AlphaFoldDB" id="A0A8D0BFW5"/>
<sequence>MNCRGMVGLLIHRSSLRTFPPFPRRELCRGETPGALTWSPPPQTKDQLLRLPTSGESGWRGQRVSAFLPIPAPPPKHLPSWPLPLLAIPVRGGWTLVQMLTSQEGGCLCLLFYLPARPSRSPKATCHRPAAPSVRPSRFPRLERLSLYPSASLPDGMSLVLETVGFFLAVSGWGMLAITLFNNYWRVSTVSGNVITTSTIYENLWQSCATDSTGVYNCWEFQSLLELPAYLQASRALMISALVVGFIGILCGMLGLQCTKVVEDNPGIKSKMAVFAGCMFLLSGICGMVTISWYAFNITRDFFNPLFVGTKYEIGPALYLGWSASLLVMIGGGCLFTSCRTTSSQDKSYNYPYKTPKSVMSAATMSPPRPRVDSNASSGGKYGKNAYV</sequence>
<dbReference type="GO" id="GO:0005923">
    <property type="term" value="C:bicellular tight junction"/>
    <property type="evidence" value="ECO:0007669"/>
    <property type="project" value="UniProtKB-SubCell"/>
</dbReference>
<dbReference type="PRINTS" id="PR01718">
    <property type="entry name" value="CLAUDIN15"/>
</dbReference>
<name>A0A8D0BFW5_SALMN</name>
<reference evidence="12" key="1">
    <citation type="submission" date="2025-08" db="UniProtKB">
        <authorList>
            <consortium name="Ensembl"/>
        </authorList>
    </citation>
    <scope>IDENTIFICATION</scope>
</reference>
<evidence type="ECO:0000256" key="2">
    <source>
        <dbReference type="ARBA" id="ARBA00004651"/>
    </source>
</evidence>
<dbReference type="InterPro" id="IPR017974">
    <property type="entry name" value="Claudin_CS"/>
</dbReference>
<keyword evidence="6 11" id="KW-0812">Transmembrane</keyword>
<dbReference type="InterPro" id="IPR006187">
    <property type="entry name" value="Claudin"/>
</dbReference>
<evidence type="ECO:0000256" key="4">
    <source>
        <dbReference type="ARBA" id="ARBA00022427"/>
    </source>
</evidence>
<feature type="transmembrane region" description="Helical" evidence="11">
    <location>
        <begin position="236"/>
        <end position="256"/>
    </location>
</feature>
<evidence type="ECO:0000256" key="11">
    <source>
        <dbReference type="SAM" id="Phobius"/>
    </source>
</evidence>
<keyword evidence="5" id="KW-1003">Cell membrane</keyword>
<dbReference type="InterPro" id="IPR008094">
    <property type="entry name" value="Claudin15"/>
</dbReference>
<feature type="transmembrane region" description="Helical" evidence="11">
    <location>
        <begin position="316"/>
        <end position="337"/>
    </location>
</feature>
<evidence type="ECO:0000256" key="9">
    <source>
        <dbReference type="ARBA" id="ARBA00023136"/>
    </source>
</evidence>
<evidence type="ECO:0000256" key="5">
    <source>
        <dbReference type="ARBA" id="ARBA00022475"/>
    </source>
</evidence>
<evidence type="ECO:0000256" key="1">
    <source>
        <dbReference type="ARBA" id="ARBA00004435"/>
    </source>
</evidence>
<dbReference type="Proteomes" id="UP000694421">
    <property type="component" value="Unplaced"/>
</dbReference>
<dbReference type="PANTHER" id="PTHR12002">
    <property type="entry name" value="CLAUDIN"/>
    <property type="match status" value="1"/>
</dbReference>
<dbReference type="GeneTree" id="ENSGT00940000157650"/>
<comment type="similarity">
    <text evidence="3">Belongs to the claudin family.</text>
</comment>
<dbReference type="PROSITE" id="PS01346">
    <property type="entry name" value="CLAUDIN"/>
    <property type="match status" value="1"/>
</dbReference>
<feature type="region of interest" description="Disordered" evidence="10">
    <location>
        <begin position="360"/>
        <end position="388"/>
    </location>
</feature>
<evidence type="ECO:0000256" key="8">
    <source>
        <dbReference type="ARBA" id="ARBA00022989"/>
    </source>
</evidence>
<dbReference type="FunFam" id="1.20.140.150:FF:000001">
    <property type="entry name" value="Claudin"/>
    <property type="match status" value="1"/>
</dbReference>
<dbReference type="Gene3D" id="1.20.140.150">
    <property type="match status" value="1"/>
</dbReference>
<proteinExistence type="inferred from homology"/>
<keyword evidence="4" id="KW-0796">Tight junction</keyword>
<evidence type="ECO:0000313" key="12">
    <source>
        <dbReference type="Ensembl" id="ENSSMRP00000007702.1"/>
    </source>
</evidence>
<comment type="subcellular location">
    <subcellularLocation>
        <location evidence="1">Cell junction</location>
        <location evidence="1">Tight junction</location>
    </subcellularLocation>
    <subcellularLocation>
        <location evidence="2">Cell membrane</location>
        <topology evidence="2">Multi-pass membrane protein</topology>
    </subcellularLocation>
</comment>
<evidence type="ECO:0000256" key="10">
    <source>
        <dbReference type="SAM" id="MobiDB-lite"/>
    </source>
</evidence>
<dbReference type="GO" id="GO:0005198">
    <property type="term" value="F:structural molecule activity"/>
    <property type="evidence" value="ECO:0007669"/>
    <property type="project" value="InterPro"/>
</dbReference>
<dbReference type="Pfam" id="PF00822">
    <property type="entry name" value="PMP22_Claudin"/>
    <property type="match status" value="1"/>
</dbReference>
<evidence type="ECO:0000256" key="3">
    <source>
        <dbReference type="ARBA" id="ARBA00008295"/>
    </source>
</evidence>
<dbReference type="InterPro" id="IPR004031">
    <property type="entry name" value="PMP22/EMP/MP20/Claudin"/>
</dbReference>
<dbReference type="GO" id="GO:0005886">
    <property type="term" value="C:plasma membrane"/>
    <property type="evidence" value="ECO:0007669"/>
    <property type="project" value="UniProtKB-SubCell"/>
</dbReference>
<dbReference type="PRINTS" id="PR01077">
    <property type="entry name" value="CLAUDIN"/>
</dbReference>
<evidence type="ECO:0000256" key="7">
    <source>
        <dbReference type="ARBA" id="ARBA00022949"/>
    </source>
</evidence>
<keyword evidence="8 11" id="KW-1133">Transmembrane helix</keyword>
<feature type="transmembrane region" description="Helical" evidence="11">
    <location>
        <begin position="272"/>
        <end position="296"/>
    </location>
</feature>
<keyword evidence="9 11" id="KW-0472">Membrane</keyword>
<accession>A0A8D0BFW5</accession>